<evidence type="ECO:0000256" key="1">
    <source>
        <dbReference type="SAM" id="MobiDB-lite"/>
    </source>
</evidence>
<evidence type="ECO:0000313" key="4">
    <source>
        <dbReference type="Proteomes" id="UP000799779"/>
    </source>
</evidence>
<keyword evidence="4" id="KW-1185">Reference proteome</keyword>
<dbReference type="EMBL" id="ML977579">
    <property type="protein sequence ID" value="KAF2002009.1"/>
    <property type="molecule type" value="Genomic_DNA"/>
</dbReference>
<dbReference type="InterPro" id="IPR056632">
    <property type="entry name" value="DUF7730"/>
</dbReference>
<dbReference type="OrthoDB" id="4757095at2759"/>
<dbReference type="Pfam" id="PF24864">
    <property type="entry name" value="DUF7730"/>
    <property type="match status" value="1"/>
</dbReference>
<gene>
    <name evidence="3" type="ORF">P154DRAFT_521180</name>
</gene>
<name>A0A6A5WMM1_9PLEO</name>
<proteinExistence type="predicted"/>
<dbReference type="Proteomes" id="UP000799779">
    <property type="component" value="Unassembled WGS sequence"/>
</dbReference>
<evidence type="ECO:0000313" key="3">
    <source>
        <dbReference type="EMBL" id="KAF2002009.1"/>
    </source>
</evidence>
<protein>
    <recommendedName>
        <fullName evidence="2">DUF7730 domain-containing protein</fullName>
    </recommendedName>
</protein>
<feature type="region of interest" description="Disordered" evidence="1">
    <location>
        <begin position="48"/>
        <end position="73"/>
    </location>
</feature>
<evidence type="ECO:0000259" key="2">
    <source>
        <dbReference type="Pfam" id="PF24864"/>
    </source>
</evidence>
<reference evidence="3" key="1">
    <citation type="journal article" date="2020" name="Stud. Mycol.">
        <title>101 Dothideomycetes genomes: a test case for predicting lifestyles and emergence of pathogens.</title>
        <authorList>
            <person name="Haridas S."/>
            <person name="Albert R."/>
            <person name="Binder M."/>
            <person name="Bloem J."/>
            <person name="Labutti K."/>
            <person name="Salamov A."/>
            <person name="Andreopoulos B."/>
            <person name="Baker S."/>
            <person name="Barry K."/>
            <person name="Bills G."/>
            <person name="Bluhm B."/>
            <person name="Cannon C."/>
            <person name="Castanera R."/>
            <person name="Culley D."/>
            <person name="Daum C."/>
            <person name="Ezra D."/>
            <person name="Gonzalez J."/>
            <person name="Henrissat B."/>
            <person name="Kuo A."/>
            <person name="Liang C."/>
            <person name="Lipzen A."/>
            <person name="Lutzoni F."/>
            <person name="Magnuson J."/>
            <person name="Mondo S."/>
            <person name="Nolan M."/>
            <person name="Ohm R."/>
            <person name="Pangilinan J."/>
            <person name="Park H.-J."/>
            <person name="Ramirez L."/>
            <person name="Alfaro M."/>
            <person name="Sun H."/>
            <person name="Tritt A."/>
            <person name="Yoshinaga Y."/>
            <person name="Zwiers L.-H."/>
            <person name="Turgeon B."/>
            <person name="Goodwin S."/>
            <person name="Spatafora J."/>
            <person name="Crous P."/>
            <person name="Grigoriev I."/>
        </authorList>
    </citation>
    <scope>NUCLEOTIDE SEQUENCE</scope>
    <source>
        <strain evidence="3">CBS 123094</strain>
    </source>
</reference>
<dbReference type="AlphaFoldDB" id="A0A6A5WMM1"/>
<feature type="domain" description="DUF7730" evidence="2">
    <location>
        <begin position="6"/>
        <end position="255"/>
    </location>
</feature>
<sequence>MEPASCPLLRAPLDIRLNIYDYFLPDHGQFHVCLEQDKVVLAPCVNPDPKDKSPASQLPTDAFRNSEIPTGNERGYDKDMMTICDNDVWARRLRSTWGPHWECEEKSREQDQEGMADANAILHVCRKMHSEFLDLLVSTAVVHMTDLETIDKLNWTGPVSSLCSATSRSLLQNIVRLSITLRLPWNFFPLAKHRKEVIIQDERLAYARRIWFKLNQTLGNMNKLRRLRLWLDHGDAGTWSDVNEKKALNHLTKLACLEELNFLILLPKLHPKYETEACHFIHPGPPVPFNIHRVLRQRIHGDETVPGTFQVVESPDFPFLLDIDEYLDLPLEEVEEEERKRWAEGEDVERYVEEYIDILINGPPGAGNI</sequence>
<accession>A0A6A5WMM1</accession>
<organism evidence="3 4">
    <name type="scientific">Amniculicola lignicola CBS 123094</name>
    <dbReference type="NCBI Taxonomy" id="1392246"/>
    <lineage>
        <taxon>Eukaryota</taxon>
        <taxon>Fungi</taxon>
        <taxon>Dikarya</taxon>
        <taxon>Ascomycota</taxon>
        <taxon>Pezizomycotina</taxon>
        <taxon>Dothideomycetes</taxon>
        <taxon>Pleosporomycetidae</taxon>
        <taxon>Pleosporales</taxon>
        <taxon>Amniculicolaceae</taxon>
        <taxon>Amniculicola</taxon>
    </lineage>
</organism>